<sequence>MHFPPEILDIIIGYISDRHTTLHACTLVSRAWLTVARRFTLETFHTGSHPEKRLQALKELLASPHTTIHLLKPKHLSVDRPSYRMNGGRDARFFVLKWYTMLQVTGKSGCPALAQTLFGSVQRLDIRDNSEDKGEEPNKPTRRDRFTFRFPSPKRPDDTPAIPDVAEYSFLRHFTSVTALELSWVNFDSSADFWDMIRIFAPTLKKLRIGTLTHGPPT</sequence>
<comment type="caution">
    <text evidence="2">The sequence shown here is derived from an EMBL/GenBank/DDBJ whole genome shotgun (WGS) entry which is preliminary data.</text>
</comment>
<protein>
    <recommendedName>
        <fullName evidence="4">F-box domain-containing protein</fullName>
    </recommendedName>
</protein>
<name>A0AAW0E9M0_9AGAR</name>
<evidence type="ECO:0008006" key="4">
    <source>
        <dbReference type="Google" id="ProtNLM"/>
    </source>
</evidence>
<keyword evidence="3" id="KW-1185">Reference proteome</keyword>
<dbReference type="Proteomes" id="UP001383192">
    <property type="component" value="Unassembled WGS sequence"/>
</dbReference>
<reference evidence="2 3" key="1">
    <citation type="submission" date="2024-01" db="EMBL/GenBank/DDBJ databases">
        <title>A draft genome for a cacao thread blight-causing isolate of Paramarasmius palmivorus.</title>
        <authorList>
            <person name="Baruah I.K."/>
            <person name="Bukari Y."/>
            <person name="Amoako-Attah I."/>
            <person name="Meinhardt L.W."/>
            <person name="Bailey B.A."/>
            <person name="Cohen S.P."/>
        </authorList>
    </citation>
    <scope>NUCLEOTIDE SEQUENCE [LARGE SCALE GENOMIC DNA]</scope>
    <source>
        <strain evidence="2 3">GH-12</strain>
    </source>
</reference>
<evidence type="ECO:0000256" key="1">
    <source>
        <dbReference type="SAM" id="MobiDB-lite"/>
    </source>
</evidence>
<gene>
    <name evidence="2" type="ORF">VNI00_000578</name>
</gene>
<evidence type="ECO:0000313" key="3">
    <source>
        <dbReference type="Proteomes" id="UP001383192"/>
    </source>
</evidence>
<organism evidence="2 3">
    <name type="scientific">Paramarasmius palmivorus</name>
    <dbReference type="NCBI Taxonomy" id="297713"/>
    <lineage>
        <taxon>Eukaryota</taxon>
        <taxon>Fungi</taxon>
        <taxon>Dikarya</taxon>
        <taxon>Basidiomycota</taxon>
        <taxon>Agaricomycotina</taxon>
        <taxon>Agaricomycetes</taxon>
        <taxon>Agaricomycetidae</taxon>
        <taxon>Agaricales</taxon>
        <taxon>Marasmiineae</taxon>
        <taxon>Marasmiaceae</taxon>
        <taxon>Paramarasmius</taxon>
    </lineage>
</organism>
<dbReference type="AlphaFoldDB" id="A0AAW0E9M0"/>
<proteinExistence type="predicted"/>
<accession>A0AAW0E9M0</accession>
<dbReference type="EMBL" id="JAYKXP010000002">
    <property type="protein sequence ID" value="KAK7060845.1"/>
    <property type="molecule type" value="Genomic_DNA"/>
</dbReference>
<evidence type="ECO:0000313" key="2">
    <source>
        <dbReference type="EMBL" id="KAK7060845.1"/>
    </source>
</evidence>
<feature type="compositionally biased region" description="Basic and acidic residues" evidence="1">
    <location>
        <begin position="128"/>
        <end position="147"/>
    </location>
</feature>
<feature type="region of interest" description="Disordered" evidence="1">
    <location>
        <begin position="128"/>
        <end position="161"/>
    </location>
</feature>